<dbReference type="Gene3D" id="3.40.640.10">
    <property type="entry name" value="Type I PLP-dependent aspartate aminotransferase-like (Major domain)"/>
    <property type="match status" value="1"/>
</dbReference>
<evidence type="ECO:0000256" key="3">
    <source>
        <dbReference type="RuleBase" id="RU362118"/>
    </source>
</evidence>
<protein>
    <submittedName>
        <fullName evidence="4">Cystathionine beta-lyases/cystathionine gamma-synthases</fullName>
    </submittedName>
</protein>
<dbReference type="SUPFAM" id="SSF53383">
    <property type="entry name" value="PLP-dependent transferases"/>
    <property type="match status" value="1"/>
</dbReference>
<name>E0XQN8_9BACT</name>
<dbReference type="EMBL" id="GU474845">
    <property type="protein sequence ID" value="ADI16729.1"/>
    <property type="molecule type" value="Genomic_DNA"/>
</dbReference>
<dbReference type="InterPro" id="IPR051750">
    <property type="entry name" value="Trans-sulfuration_enzymes"/>
</dbReference>
<dbReference type="AlphaFoldDB" id="E0XQN8"/>
<comment type="cofactor">
    <cofactor evidence="1 3">
        <name>pyridoxal 5'-phosphate</name>
        <dbReference type="ChEBI" id="CHEBI:597326"/>
    </cofactor>
</comment>
<evidence type="ECO:0000256" key="2">
    <source>
        <dbReference type="ARBA" id="ARBA00022898"/>
    </source>
</evidence>
<dbReference type="GO" id="GO:0019346">
    <property type="term" value="P:transsulfuration"/>
    <property type="evidence" value="ECO:0007669"/>
    <property type="project" value="InterPro"/>
</dbReference>
<dbReference type="InterPro" id="IPR015422">
    <property type="entry name" value="PyrdxlP-dep_Trfase_small"/>
</dbReference>
<dbReference type="InterPro" id="IPR000277">
    <property type="entry name" value="Cys/Met-Metab_PyrdxlP-dep_enz"/>
</dbReference>
<dbReference type="PANTHER" id="PTHR42699:SF1">
    <property type="entry name" value="CYSTATHIONINE GAMMA-SYNTHASE-RELATED"/>
    <property type="match status" value="1"/>
</dbReference>
<proteinExistence type="inferred from homology"/>
<dbReference type="GO" id="GO:0030170">
    <property type="term" value="F:pyridoxal phosphate binding"/>
    <property type="evidence" value="ECO:0007669"/>
    <property type="project" value="InterPro"/>
</dbReference>
<dbReference type="Pfam" id="PF01053">
    <property type="entry name" value="Cys_Met_Meta_PP"/>
    <property type="match status" value="1"/>
</dbReference>
<keyword evidence="2 3" id="KW-0663">Pyridoxal phosphate</keyword>
<reference evidence="4" key="1">
    <citation type="journal article" date="2011" name="Environ. Microbiol.">
        <title>Time-series analyses of Monterey Bay coastal microbial picoplankton using a 'genome proxy' microarray.</title>
        <authorList>
            <person name="Rich V.I."/>
            <person name="Pham V.D."/>
            <person name="Eppley J."/>
            <person name="Shi Y."/>
            <person name="DeLong E.F."/>
        </authorList>
    </citation>
    <scope>NUCLEOTIDE SEQUENCE</scope>
</reference>
<dbReference type="InterPro" id="IPR015421">
    <property type="entry name" value="PyrdxlP-dep_Trfase_major"/>
</dbReference>
<dbReference type="Gene3D" id="3.90.1150.10">
    <property type="entry name" value="Aspartate Aminotransferase, domain 1"/>
    <property type="match status" value="1"/>
</dbReference>
<evidence type="ECO:0000256" key="1">
    <source>
        <dbReference type="ARBA" id="ARBA00001933"/>
    </source>
</evidence>
<keyword evidence="4" id="KW-0456">Lyase</keyword>
<dbReference type="PANTHER" id="PTHR42699">
    <property type="match status" value="1"/>
</dbReference>
<comment type="similarity">
    <text evidence="3">Belongs to the trans-sulfuration enzymes family.</text>
</comment>
<evidence type="ECO:0000313" key="4">
    <source>
        <dbReference type="EMBL" id="ADI16729.1"/>
    </source>
</evidence>
<dbReference type="GO" id="GO:0003962">
    <property type="term" value="F:cystathionine gamma-synthase activity"/>
    <property type="evidence" value="ECO:0007669"/>
    <property type="project" value="TreeGrafter"/>
</dbReference>
<dbReference type="InterPro" id="IPR015424">
    <property type="entry name" value="PyrdxlP-dep_Trfase"/>
</dbReference>
<accession>E0XQN8</accession>
<dbReference type="GO" id="GO:0016829">
    <property type="term" value="F:lyase activity"/>
    <property type="evidence" value="ECO:0007669"/>
    <property type="project" value="UniProtKB-KW"/>
</dbReference>
<organism evidence="4">
    <name type="scientific">uncultured Verrucomicrobiales bacterium HF0010_05E02</name>
    <dbReference type="NCBI Taxonomy" id="710995"/>
    <lineage>
        <taxon>Bacteria</taxon>
        <taxon>Pseudomonadati</taxon>
        <taxon>Verrucomicrobiota</taxon>
        <taxon>Verrucomicrobiia</taxon>
        <taxon>Verrucomicrobiales</taxon>
        <taxon>environmental samples</taxon>
    </lineage>
</organism>
<sequence>MPRSSLNWNYTFSVTYSMSSLRYFSLGEPCPASPHAVVSSLPTMADVHAYEQHEPRVVKALESGYPRFVEHTFIKVLICFYLNRAGLEGCGAVLIPGRRATQDLVDYIGKGVSTLKVEDALFLVYYDKSDEVLSELVGKFLQHTGCGISSRQAEDILVMHGLRDTIFEEAYTHLDAQNKVESDLAALIGCETKDVLVCACGMNAFYAGFRAVQEAQFAKGRTQWLQLGWLYLDSGCVLKEFLSESESLECCYDATDTESLIKKVESFGDALACVVVECPTNPLAQVSDLERIAEAVRRCGGVLMVDPTIGSVYNFDVLAHTDILVTSLTKYAACEADVMIGALAVNPSSPHYGDLVLRASSYYQPAYSRDLARLAHEMDKAPEAVARMCENARLLADFLSRHAAVKKVHYAGDSKHFAVVARGADTGGAMVAIELHEKIQPFFDALNVMKGPSFGTKFTLACPFMYLAHYDLVTTAEGRNFLRSIGIDPDLIRISVGTEPISEIIEVFEEALSCL</sequence>